<evidence type="ECO:0000259" key="3">
    <source>
        <dbReference type="Pfam" id="PF13439"/>
    </source>
</evidence>
<dbReference type="EMBL" id="AEPE02000002">
    <property type="protein sequence ID" value="EFZ37971.1"/>
    <property type="molecule type" value="Genomic_DNA"/>
</dbReference>
<accession>E7RMJ0</accession>
<dbReference type="SUPFAM" id="SSF53756">
    <property type="entry name" value="UDP-Glycosyltransferase/glycogen phosphorylase"/>
    <property type="match status" value="1"/>
</dbReference>
<evidence type="ECO:0000313" key="4">
    <source>
        <dbReference type="EMBL" id="EFZ37971.1"/>
    </source>
</evidence>
<keyword evidence="1 4" id="KW-0808">Transferase</keyword>
<dbReference type="STRING" id="28134.SAMN05444288_0520"/>
<comment type="caution">
    <text evidence="4">The sequence shown here is derived from an EMBL/GenBank/DDBJ whole genome shotgun (WGS) entry which is preliminary data.</text>
</comment>
<proteinExistence type="predicted"/>
<dbReference type="AlphaFoldDB" id="E7RMJ0"/>
<dbReference type="PANTHER" id="PTHR46401:SF2">
    <property type="entry name" value="GLYCOSYLTRANSFERASE WBBK-RELATED"/>
    <property type="match status" value="1"/>
</dbReference>
<feature type="domain" description="Glycosyltransferase subfamily 4-like N-terminal" evidence="3">
    <location>
        <begin position="39"/>
        <end position="183"/>
    </location>
</feature>
<dbReference type="GO" id="GO:0009103">
    <property type="term" value="P:lipopolysaccharide biosynthetic process"/>
    <property type="evidence" value="ECO:0007669"/>
    <property type="project" value="TreeGrafter"/>
</dbReference>
<name>E7RMJ0_9BACT</name>
<dbReference type="EC" id="2.4.-.-" evidence="4"/>
<dbReference type="GO" id="GO:0016757">
    <property type="term" value="F:glycosyltransferase activity"/>
    <property type="evidence" value="ECO:0007669"/>
    <property type="project" value="UniProtKB-KW"/>
</dbReference>
<reference evidence="4" key="1">
    <citation type="submission" date="2011-01" db="EMBL/GenBank/DDBJ databases">
        <authorList>
            <person name="Muzny D."/>
            <person name="Qin X."/>
            <person name="Buhay C."/>
            <person name="Dugan-Rocha S."/>
            <person name="Ding Y."/>
            <person name="Chen G."/>
            <person name="Hawes A."/>
            <person name="Holder M."/>
            <person name="Jhangiani S."/>
            <person name="Johnson A."/>
            <person name="Khan Z."/>
            <person name="Li Z."/>
            <person name="Liu W."/>
            <person name="Liu X."/>
            <person name="Perez L."/>
            <person name="Shen H."/>
            <person name="Wang Q."/>
            <person name="Watt J."/>
            <person name="Xi L."/>
            <person name="Xin Y."/>
            <person name="Zhou J."/>
            <person name="Deng J."/>
            <person name="Jiang H."/>
            <person name="Liu Y."/>
            <person name="Qu J."/>
            <person name="Song X.-Z."/>
            <person name="Zhang L."/>
            <person name="Villasana D."/>
            <person name="Johnson A."/>
            <person name="Liu J."/>
            <person name="Liyanage D."/>
            <person name="Lorensuhewa L."/>
            <person name="Robinson T."/>
            <person name="Song A."/>
            <person name="Song B.-B."/>
            <person name="Dinh H."/>
            <person name="Thornton R."/>
            <person name="Coyle M."/>
            <person name="Francisco L."/>
            <person name="Jackson L."/>
            <person name="Javaid M."/>
            <person name="Korchina V."/>
            <person name="Kovar C."/>
            <person name="Mata R."/>
            <person name="Mathew T."/>
            <person name="Ngo R."/>
            <person name="Nguyen L."/>
            <person name="Nguyen N."/>
            <person name="Okwuonu G."/>
            <person name="Ongeri F."/>
            <person name="Pham C."/>
            <person name="Simmons D."/>
            <person name="Wilczek-Boney K."/>
            <person name="Hale W."/>
            <person name="Jakkamsetti A."/>
            <person name="Pham P."/>
            <person name="Ruth R."/>
            <person name="San Lucas F."/>
            <person name="Warren J."/>
            <person name="Zhang J."/>
            <person name="Zhao Z."/>
            <person name="Zhou C."/>
            <person name="Zhu D."/>
            <person name="Lee S."/>
            <person name="Bess C."/>
            <person name="Blankenburg K."/>
            <person name="Forbes L."/>
            <person name="Fu Q."/>
            <person name="Gubbala S."/>
            <person name="Hirani K."/>
            <person name="Jayaseelan J.C."/>
            <person name="Lara F."/>
            <person name="Munidasa M."/>
            <person name="Palculict T."/>
            <person name="Patil S."/>
            <person name="Pu L.-L."/>
            <person name="Saada N."/>
            <person name="Tang L."/>
            <person name="Weissenberger G."/>
            <person name="Zhu Y."/>
            <person name="Hemphill L."/>
            <person name="Shang Y."/>
            <person name="Youmans B."/>
            <person name="Ayvaz T."/>
            <person name="Ross M."/>
            <person name="Santibanez J."/>
            <person name="Aqrawi P."/>
            <person name="Gross S."/>
            <person name="Joshi V."/>
            <person name="Fowler G."/>
            <person name="Nazareth L."/>
            <person name="Reid J."/>
            <person name="Worley K."/>
            <person name="Petrosino J."/>
            <person name="Highlander S."/>
            <person name="Gibbs R."/>
        </authorList>
    </citation>
    <scope>NUCLEOTIDE SEQUENCE [LARGE SCALE GENOMIC DNA]</scope>
    <source>
        <strain evidence="4">ATCC 33269</strain>
    </source>
</reference>
<dbReference type="eggNOG" id="COG0438">
    <property type="taxonomic scope" value="Bacteria"/>
</dbReference>
<sequence>MTKTFSPLSVGYDAKRIVRNGTGLGNYGRTLVNDMAHIVPEGTRLRLYTPDLGRQELRSKIIESPSVQFVCPNGYGFPMGKSLWRSRFVVKDLLRDGIDLYHGLSGELPIGIKKAGIKTVVTIHDLIFMRHPEFYNPLDAWIYARKFYRTCHEADRIIAISECTKRDIIEYGKVDPERIDVVYQSCAPRFSMQISNEELQQTSRKYRLPRRYILNVGTIERRKNALLAVKALPFLPADVSLVIVGKRTKYADEITEYLRKKPALQQRVLMLQGVSDADLAAIYRQAACFVYPSRYEGFGLPIIEAIHCGLPVAACTGSCLEEAGGEGCLYVSPDDAEGLAQAIDLLLTEGASKADRQAACRAYIRRFEGNDVASRVFGIYEKLTK</sequence>
<keyword evidence="4" id="KW-0328">Glycosyltransferase</keyword>
<dbReference type="Pfam" id="PF00534">
    <property type="entry name" value="Glycos_transf_1"/>
    <property type="match status" value="1"/>
</dbReference>
<dbReference type="Pfam" id="PF13439">
    <property type="entry name" value="Glyco_transf_4"/>
    <property type="match status" value="1"/>
</dbReference>
<dbReference type="InterPro" id="IPR001296">
    <property type="entry name" value="Glyco_trans_1"/>
</dbReference>
<protein>
    <submittedName>
        <fullName evidence="4">Glycosyltransferase, group 1 family protein</fullName>
        <ecNumber evidence="4">2.4.-.-</ecNumber>
    </submittedName>
</protein>
<evidence type="ECO:0000259" key="2">
    <source>
        <dbReference type="Pfam" id="PF00534"/>
    </source>
</evidence>
<evidence type="ECO:0000313" key="5">
    <source>
        <dbReference type="Proteomes" id="UP000005580"/>
    </source>
</evidence>
<evidence type="ECO:0000256" key="1">
    <source>
        <dbReference type="ARBA" id="ARBA00022679"/>
    </source>
</evidence>
<keyword evidence="5" id="KW-1185">Reference proteome</keyword>
<dbReference type="HOGENOM" id="CLU_009583_27_5_10"/>
<organism evidence="4 5">
    <name type="scientific">Hoylesella oralis ATCC 33269</name>
    <dbReference type="NCBI Taxonomy" id="873533"/>
    <lineage>
        <taxon>Bacteria</taxon>
        <taxon>Pseudomonadati</taxon>
        <taxon>Bacteroidota</taxon>
        <taxon>Bacteroidia</taxon>
        <taxon>Bacteroidales</taxon>
        <taxon>Prevotellaceae</taxon>
        <taxon>Hoylesella</taxon>
    </lineage>
</organism>
<dbReference type="PANTHER" id="PTHR46401">
    <property type="entry name" value="GLYCOSYLTRANSFERASE WBBK-RELATED"/>
    <property type="match status" value="1"/>
</dbReference>
<dbReference type="InterPro" id="IPR028098">
    <property type="entry name" value="Glyco_trans_4-like_N"/>
</dbReference>
<feature type="domain" description="Glycosyl transferase family 1" evidence="2">
    <location>
        <begin position="209"/>
        <end position="357"/>
    </location>
</feature>
<dbReference type="CDD" id="cd03809">
    <property type="entry name" value="GT4_MtfB-like"/>
    <property type="match status" value="1"/>
</dbReference>
<gene>
    <name evidence="4" type="ORF">HMPREF0663_10340</name>
</gene>
<dbReference type="Proteomes" id="UP000005580">
    <property type="component" value="Unassembled WGS sequence"/>
</dbReference>
<dbReference type="Gene3D" id="3.40.50.2000">
    <property type="entry name" value="Glycogen Phosphorylase B"/>
    <property type="match status" value="2"/>
</dbReference>